<dbReference type="InterPro" id="IPR029068">
    <property type="entry name" value="Glyas_Bleomycin-R_OHBP_Dase"/>
</dbReference>
<feature type="domain" description="VOC" evidence="2">
    <location>
        <begin position="5"/>
        <end position="122"/>
    </location>
</feature>
<evidence type="ECO:0000313" key="4">
    <source>
        <dbReference type="Proteomes" id="UP000198461"/>
    </source>
</evidence>
<dbReference type="InterPro" id="IPR018146">
    <property type="entry name" value="Glyoxalase_1_CS"/>
</dbReference>
<dbReference type="PROSITE" id="PS00934">
    <property type="entry name" value="GLYOXALASE_I_1"/>
    <property type="match status" value="1"/>
</dbReference>
<dbReference type="InterPro" id="IPR050383">
    <property type="entry name" value="GlyoxalaseI/FosfomycinResist"/>
</dbReference>
<evidence type="ECO:0000256" key="1">
    <source>
        <dbReference type="ARBA" id="ARBA00022723"/>
    </source>
</evidence>
<dbReference type="Pfam" id="PF00903">
    <property type="entry name" value="Glyoxalase"/>
    <property type="match status" value="1"/>
</dbReference>
<dbReference type="EMBL" id="FSRE01000002">
    <property type="protein sequence ID" value="SIN87041.1"/>
    <property type="molecule type" value="Genomic_DNA"/>
</dbReference>
<dbReference type="CDD" id="cd07245">
    <property type="entry name" value="VOC_like"/>
    <property type="match status" value="1"/>
</dbReference>
<accession>A0A1N6EVR4</accession>
<organism evidence="3 4">
    <name type="scientific">Sulfurivirga caldicuralii</name>
    <dbReference type="NCBI Taxonomy" id="364032"/>
    <lineage>
        <taxon>Bacteria</taxon>
        <taxon>Pseudomonadati</taxon>
        <taxon>Pseudomonadota</taxon>
        <taxon>Gammaproteobacteria</taxon>
        <taxon>Thiotrichales</taxon>
        <taxon>Piscirickettsiaceae</taxon>
        <taxon>Sulfurivirga</taxon>
    </lineage>
</organism>
<protein>
    <submittedName>
        <fullName evidence="3">Glyoxylase I family protein</fullName>
    </submittedName>
</protein>
<evidence type="ECO:0000259" key="2">
    <source>
        <dbReference type="PROSITE" id="PS51819"/>
    </source>
</evidence>
<dbReference type="PROSITE" id="PS51819">
    <property type="entry name" value="VOC"/>
    <property type="match status" value="1"/>
</dbReference>
<dbReference type="Gene3D" id="3.10.180.10">
    <property type="entry name" value="2,3-Dihydroxybiphenyl 1,2-Dioxygenase, domain 1"/>
    <property type="match status" value="1"/>
</dbReference>
<keyword evidence="4" id="KW-1185">Reference proteome</keyword>
<dbReference type="RefSeq" id="WP_200770546.1">
    <property type="nucleotide sequence ID" value="NZ_FSRE01000002.1"/>
</dbReference>
<dbReference type="PANTHER" id="PTHR21366:SF22">
    <property type="entry name" value="VOC DOMAIN-CONTAINING PROTEIN"/>
    <property type="match status" value="1"/>
</dbReference>
<evidence type="ECO:0000313" key="3">
    <source>
        <dbReference type="EMBL" id="SIN87041.1"/>
    </source>
</evidence>
<dbReference type="Proteomes" id="UP000198461">
    <property type="component" value="Unassembled WGS sequence"/>
</dbReference>
<dbReference type="GO" id="GO:0046872">
    <property type="term" value="F:metal ion binding"/>
    <property type="evidence" value="ECO:0007669"/>
    <property type="project" value="UniProtKB-KW"/>
</dbReference>
<dbReference type="SUPFAM" id="SSF54593">
    <property type="entry name" value="Glyoxalase/Bleomycin resistance protein/Dihydroxybiphenyl dioxygenase"/>
    <property type="match status" value="1"/>
</dbReference>
<dbReference type="STRING" id="364032.SAMN05443662_0792"/>
<dbReference type="GO" id="GO:0004462">
    <property type="term" value="F:lactoylglutathione lyase activity"/>
    <property type="evidence" value="ECO:0007669"/>
    <property type="project" value="InterPro"/>
</dbReference>
<reference evidence="4" key="1">
    <citation type="submission" date="2016-11" db="EMBL/GenBank/DDBJ databases">
        <authorList>
            <person name="Varghese N."/>
            <person name="Submissions S."/>
        </authorList>
    </citation>
    <scope>NUCLEOTIDE SEQUENCE [LARGE SCALE GENOMIC DNA]</scope>
    <source>
        <strain evidence="4">DSM 17737</strain>
    </source>
</reference>
<dbReference type="InterPro" id="IPR004360">
    <property type="entry name" value="Glyas_Fos-R_dOase_dom"/>
</dbReference>
<sequence length="122" mass="13730">MAVIGLDHVSILVSDAEKAYAFYHKVLGLTTLPRPNLGFPGYWLDLNDGRSLHLMQLPNPYSGAEKPAHGGRDMHFALRVDDLAWHAEQLEQLQIPFTRSKSGRKALFFRDLDGNAVELFEP</sequence>
<gene>
    <name evidence="3" type="ORF">SAMN05443662_0792</name>
</gene>
<keyword evidence="1" id="KW-0479">Metal-binding</keyword>
<dbReference type="AlphaFoldDB" id="A0A1N6EVR4"/>
<dbReference type="PANTHER" id="PTHR21366">
    <property type="entry name" value="GLYOXALASE FAMILY PROTEIN"/>
    <property type="match status" value="1"/>
</dbReference>
<name>A0A1N6EVR4_9GAMM</name>
<proteinExistence type="predicted"/>
<dbReference type="InterPro" id="IPR037523">
    <property type="entry name" value="VOC_core"/>
</dbReference>